<keyword evidence="4" id="KW-0503">Monooxygenase</keyword>
<dbReference type="Proteomes" id="UP001226577">
    <property type="component" value="Unassembled WGS sequence"/>
</dbReference>
<evidence type="ECO:0000256" key="5">
    <source>
        <dbReference type="SAM" id="MobiDB-lite"/>
    </source>
</evidence>
<dbReference type="InterPro" id="IPR011251">
    <property type="entry name" value="Luciferase-like_dom"/>
</dbReference>
<keyword evidence="8" id="KW-1185">Reference proteome</keyword>
<sequence>MTATAERIKNEEGLFPTAPRPDSETKPVADRTTTNPIFNNQKLKLGLFGTNCSHGLTISHVETTYETSWEHTKAIAQQADRMGFEALVPIARWRGFGGTTNFNGNSFETYTWAAGLAEATKNIGVFATSHLPTVHPVMAAKMATTIDRISGGRFGVNLVMGWFAPEMEMFGQKQGEHDDKYRQGQEWVDFAKKAWTEPGLFDFEGDFYNSQRVESYPKPHQGPYPALINAGNSSAGMAFSARNVDVNFAALDTIENMKSYSDKIRGMAREEFNRSLDVMTYGLVVVRDTEKEAKAAFQEVLDKGDYDAAENVTSLMGMQSQSFRAQIEQFKERFVAGWAGYPIVGTPEQVTEQLAAVNDAGMGGFIMGMIDYNEELKYFDENVMPLLKEAGLRH</sequence>
<keyword evidence="3" id="KW-0560">Oxidoreductase</keyword>
<feature type="domain" description="Luciferase-like" evidence="6">
    <location>
        <begin position="61"/>
        <end position="362"/>
    </location>
</feature>
<dbReference type="SUPFAM" id="SSF51679">
    <property type="entry name" value="Bacterial luciferase-like"/>
    <property type="match status" value="1"/>
</dbReference>
<dbReference type="PANTHER" id="PTHR42847">
    <property type="entry name" value="ALKANESULFONATE MONOOXYGENASE"/>
    <property type="match status" value="1"/>
</dbReference>
<dbReference type="RefSeq" id="WP_307311384.1">
    <property type="nucleotide sequence ID" value="NZ_JAUSRE010000025.1"/>
</dbReference>
<evidence type="ECO:0000256" key="3">
    <source>
        <dbReference type="ARBA" id="ARBA00023002"/>
    </source>
</evidence>
<organism evidence="7 8">
    <name type="scientific">Pseudarthrobacter enclensis</name>
    <dbReference type="NCBI Taxonomy" id="993070"/>
    <lineage>
        <taxon>Bacteria</taxon>
        <taxon>Bacillati</taxon>
        <taxon>Actinomycetota</taxon>
        <taxon>Actinomycetes</taxon>
        <taxon>Micrococcales</taxon>
        <taxon>Micrococcaceae</taxon>
        <taxon>Pseudarthrobacter</taxon>
    </lineage>
</organism>
<dbReference type="InterPro" id="IPR050172">
    <property type="entry name" value="SsuD_RutA_monooxygenase"/>
</dbReference>
<name>A0ABT9RYG3_9MICC</name>
<gene>
    <name evidence="7" type="ORF">J2X98_003901</name>
</gene>
<comment type="caution">
    <text evidence="7">The sequence shown here is derived from an EMBL/GenBank/DDBJ whole genome shotgun (WGS) entry which is preliminary data.</text>
</comment>
<evidence type="ECO:0000256" key="1">
    <source>
        <dbReference type="ARBA" id="ARBA00022630"/>
    </source>
</evidence>
<evidence type="ECO:0000313" key="7">
    <source>
        <dbReference type="EMBL" id="MDP9890287.1"/>
    </source>
</evidence>
<dbReference type="PANTHER" id="PTHR42847:SF4">
    <property type="entry name" value="ALKANESULFONATE MONOOXYGENASE-RELATED"/>
    <property type="match status" value="1"/>
</dbReference>
<feature type="compositionally biased region" description="Basic and acidic residues" evidence="5">
    <location>
        <begin position="1"/>
        <end position="12"/>
    </location>
</feature>
<reference evidence="7 8" key="1">
    <citation type="submission" date="2023-07" db="EMBL/GenBank/DDBJ databases">
        <title>Sorghum-associated microbial communities from plants grown in Nebraska, USA.</title>
        <authorList>
            <person name="Schachtman D."/>
        </authorList>
    </citation>
    <scope>NUCLEOTIDE SEQUENCE [LARGE SCALE GENOMIC DNA]</scope>
    <source>
        <strain evidence="7 8">CC222</strain>
    </source>
</reference>
<evidence type="ECO:0000259" key="6">
    <source>
        <dbReference type="Pfam" id="PF00296"/>
    </source>
</evidence>
<feature type="region of interest" description="Disordered" evidence="5">
    <location>
        <begin position="1"/>
        <end position="35"/>
    </location>
</feature>
<keyword evidence="1" id="KW-0285">Flavoprotein</keyword>
<keyword evidence="2" id="KW-0288">FMN</keyword>
<evidence type="ECO:0000256" key="4">
    <source>
        <dbReference type="ARBA" id="ARBA00023033"/>
    </source>
</evidence>
<dbReference type="InterPro" id="IPR036661">
    <property type="entry name" value="Luciferase-like_sf"/>
</dbReference>
<dbReference type="EMBL" id="JAUSRE010000025">
    <property type="protein sequence ID" value="MDP9890287.1"/>
    <property type="molecule type" value="Genomic_DNA"/>
</dbReference>
<evidence type="ECO:0000313" key="8">
    <source>
        <dbReference type="Proteomes" id="UP001226577"/>
    </source>
</evidence>
<protein>
    <submittedName>
        <fullName evidence="7">Alkanesulfonate monooxygenase SsuD/methylene tetrahydromethanopterin reductase-like flavin-dependent oxidoreductase (Luciferase family)</fullName>
    </submittedName>
</protein>
<accession>A0ABT9RYG3</accession>
<dbReference type="Gene3D" id="3.20.20.30">
    <property type="entry name" value="Luciferase-like domain"/>
    <property type="match status" value="1"/>
</dbReference>
<dbReference type="Pfam" id="PF00296">
    <property type="entry name" value="Bac_luciferase"/>
    <property type="match status" value="1"/>
</dbReference>
<proteinExistence type="predicted"/>
<evidence type="ECO:0000256" key="2">
    <source>
        <dbReference type="ARBA" id="ARBA00022643"/>
    </source>
</evidence>
<dbReference type="CDD" id="cd01094">
    <property type="entry name" value="Alkanesulfonate_monoxygenase"/>
    <property type="match status" value="1"/>
</dbReference>